<dbReference type="SUPFAM" id="SSF52821">
    <property type="entry name" value="Rhodanese/Cell cycle control phosphatase"/>
    <property type="match status" value="3"/>
</dbReference>
<feature type="domain" description="Rhodanese" evidence="1">
    <location>
        <begin position="17"/>
        <end position="107"/>
    </location>
</feature>
<dbReference type="Pfam" id="PF00581">
    <property type="entry name" value="Rhodanese"/>
    <property type="match status" value="2"/>
</dbReference>
<dbReference type="PANTHER" id="PTHR43031">
    <property type="entry name" value="FAD-DEPENDENT OXIDOREDUCTASE"/>
    <property type="match status" value="1"/>
</dbReference>
<dbReference type="EMBL" id="CP083239">
    <property type="protein sequence ID" value="UOK70943.1"/>
    <property type="molecule type" value="Genomic_DNA"/>
</dbReference>
<evidence type="ECO:0000313" key="3">
    <source>
        <dbReference type="Proteomes" id="UP000831684"/>
    </source>
</evidence>
<feature type="domain" description="Rhodanese" evidence="1">
    <location>
        <begin position="140"/>
        <end position="231"/>
    </location>
</feature>
<organism evidence="2 3">
    <name type="scientific">Ancylobacter polymorphus</name>
    <dbReference type="NCBI Taxonomy" id="223390"/>
    <lineage>
        <taxon>Bacteria</taxon>
        <taxon>Pseudomonadati</taxon>
        <taxon>Pseudomonadota</taxon>
        <taxon>Alphaproteobacteria</taxon>
        <taxon>Hyphomicrobiales</taxon>
        <taxon>Xanthobacteraceae</taxon>
        <taxon>Ancylobacter</taxon>
    </lineage>
</organism>
<dbReference type="AlphaFoldDB" id="A0A9E7CVC8"/>
<dbReference type="Proteomes" id="UP000831684">
    <property type="component" value="Chromosome"/>
</dbReference>
<dbReference type="InterPro" id="IPR050229">
    <property type="entry name" value="GlpE_sulfurtransferase"/>
</dbReference>
<dbReference type="PROSITE" id="PS50206">
    <property type="entry name" value="RHODANESE_3"/>
    <property type="match status" value="3"/>
</dbReference>
<sequence length="529" mass="56117">MSVAALAPAAAKARLHEGGEIAFLDIREAAAFGEGHPLFAVPCPFSRLEASALALIPRADCPILLIDDGDGTAETAARRLTACGYSDLSYVAGGLPAWAAAGFGVFAGVNVPSKTLGELLEHDHRPAMIDAATLAAWRQEGRPHAFFDARPPAEYAKMRIEGARCLPNGELAHRLGAAVADATTPIVITCAGRTRGIVGALTLRAIGVSNPVYALENGTQGWALAGLPLDRGASADPLPALDEAQAQASRDRARHVARAAQLPRITVAEAERLLAEPGRTPFLFDLRSAEERAARPAPGAVPVLAGQLIQATDQYVGVRHARLILMDDTGLRAALAGLFLRALGFEVLVLALDEAPDAALPHVPPPALRAPAPPPVVEARAAWNLAQSGVPVFDLRASAEWETWRLDAARWVLRDDLTGALAKGVRRAILLGDAVAVAAASVDLREAGIAAAWLPADAEACAQAGWPVDRVRRRMSREDARDRVWFVHDRHDGNREASLQYLAWEMGLVHQLDEAERAAFGWVPIGAPP</sequence>
<dbReference type="SMART" id="SM00450">
    <property type="entry name" value="RHOD"/>
    <property type="match status" value="3"/>
</dbReference>
<evidence type="ECO:0000259" key="1">
    <source>
        <dbReference type="PROSITE" id="PS50206"/>
    </source>
</evidence>
<dbReference type="RefSeq" id="WP_244377687.1">
    <property type="nucleotide sequence ID" value="NZ_CP083239.1"/>
</dbReference>
<accession>A0A9E7CVC8</accession>
<proteinExistence type="predicted"/>
<gene>
    <name evidence="2" type="ORF">K9D25_19900</name>
</gene>
<evidence type="ECO:0000313" key="2">
    <source>
        <dbReference type="EMBL" id="UOK70943.1"/>
    </source>
</evidence>
<dbReference type="KEGG" id="apol:K9D25_19900"/>
<dbReference type="Gene3D" id="3.40.250.10">
    <property type="entry name" value="Rhodanese-like domain"/>
    <property type="match status" value="3"/>
</dbReference>
<feature type="domain" description="Rhodanese" evidence="1">
    <location>
        <begin position="277"/>
        <end position="364"/>
    </location>
</feature>
<dbReference type="InterPro" id="IPR036873">
    <property type="entry name" value="Rhodanese-like_dom_sf"/>
</dbReference>
<protein>
    <submittedName>
        <fullName evidence="2">Rhodanese</fullName>
    </submittedName>
</protein>
<reference evidence="2" key="1">
    <citation type="submission" date="2021-09" db="EMBL/GenBank/DDBJ databases">
        <title>Network and meta-omics reveal the key degrader and cooperation patterns in an efficient 1,4-dioxane-degrading microbial community.</title>
        <authorList>
            <person name="Dai C."/>
        </authorList>
    </citation>
    <scope>NUCLEOTIDE SEQUENCE</scope>
    <source>
        <strain evidence="2">ZM13</strain>
    </source>
</reference>
<dbReference type="InterPro" id="IPR001763">
    <property type="entry name" value="Rhodanese-like_dom"/>
</dbReference>
<name>A0A9E7CVC8_9HYPH</name>
<dbReference type="PANTHER" id="PTHR43031:SF16">
    <property type="entry name" value="OXIDOREDUCTASE"/>
    <property type="match status" value="1"/>
</dbReference>